<evidence type="ECO:0000313" key="4">
    <source>
        <dbReference type="Proteomes" id="UP000612899"/>
    </source>
</evidence>
<dbReference type="GO" id="GO:0019748">
    <property type="term" value="P:secondary metabolic process"/>
    <property type="evidence" value="ECO:0007669"/>
    <property type="project" value="TreeGrafter"/>
</dbReference>
<organism evidence="3 4">
    <name type="scientific">Rhizocola hellebori</name>
    <dbReference type="NCBI Taxonomy" id="1392758"/>
    <lineage>
        <taxon>Bacteria</taxon>
        <taxon>Bacillati</taxon>
        <taxon>Actinomycetota</taxon>
        <taxon>Actinomycetes</taxon>
        <taxon>Micromonosporales</taxon>
        <taxon>Micromonosporaceae</taxon>
        <taxon>Rhizocola</taxon>
    </lineage>
</organism>
<dbReference type="Pfam" id="PF04909">
    <property type="entry name" value="Amidohydro_2"/>
    <property type="match status" value="1"/>
</dbReference>
<reference evidence="3" key="1">
    <citation type="submission" date="2021-01" db="EMBL/GenBank/DDBJ databases">
        <title>Whole genome shotgun sequence of Rhizocola hellebori NBRC 109834.</title>
        <authorList>
            <person name="Komaki H."/>
            <person name="Tamura T."/>
        </authorList>
    </citation>
    <scope>NUCLEOTIDE SEQUENCE</scope>
    <source>
        <strain evidence="3">NBRC 109834</strain>
    </source>
</reference>
<comment type="caution">
    <text evidence="3">The sequence shown here is derived from an EMBL/GenBank/DDBJ whole genome shotgun (WGS) entry which is preliminary data.</text>
</comment>
<dbReference type="InterPro" id="IPR032465">
    <property type="entry name" value="ACMSD"/>
</dbReference>
<evidence type="ECO:0000256" key="1">
    <source>
        <dbReference type="ARBA" id="ARBA00023239"/>
    </source>
</evidence>
<dbReference type="Proteomes" id="UP000612899">
    <property type="component" value="Unassembled WGS sequence"/>
</dbReference>
<keyword evidence="1" id="KW-0456">Lyase</keyword>
<keyword evidence="4" id="KW-1185">Reference proteome</keyword>
<dbReference type="InterPro" id="IPR006680">
    <property type="entry name" value="Amidohydro-rel"/>
</dbReference>
<dbReference type="GO" id="GO:0016787">
    <property type="term" value="F:hydrolase activity"/>
    <property type="evidence" value="ECO:0007669"/>
    <property type="project" value="InterPro"/>
</dbReference>
<accession>A0A8J3Q2M5</accession>
<dbReference type="InterPro" id="IPR032466">
    <property type="entry name" value="Metal_Hydrolase"/>
</dbReference>
<proteinExistence type="predicted"/>
<dbReference type="Gene3D" id="3.20.20.140">
    <property type="entry name" value="Metal-dependent hydrolases"/>
    <property type="match status" value="1"/>
</dbReference>
<name>A0A8J3Q2M5_9ACTN</name>
<dbReference type="PANTHER" id="PTHR21240:SF28">
    <property type="entry name" value="ISO-OROTATE DECARBOXYLASE (EUROFUNG)"/>
    <property type="match status" value="1"/>
</dbReference>
<feature type="domain" description="Amidohydrolase-related" evidence="2">
    <location>
        <begin position="46"/>
        <end position="285"/>
    </location>
</feature>
<dbReference type="GO" id="GO:0016831">
    <property type="term" value="F:carboxy-lyase activity"/>
    <property type="evidence" value="ECO:0007669"/>
    <property type="project" value="InterPro"/>
</dbReference>
<dbReference type="EMBL" id="BONY01000003">
    <property type="protein sequence ID" value="GIH02685.1"/>
    <property type="molecule type" value="Genomic_DNA"/>
</dbReference>
<gene>
    <name evidence="3" type="ORF">Rhe02_07520</name>
</gene>
<dbReference type="RefSeq" id="WP_203906618.1">
    <property type="nucleotide sequence ID" value="NZ_BONY01000003.1"/>
</dbReference>
<evidence type="ECO:0000259" key="2">
    <source>
        <dbReference type="Pfam" id="PF04909"/>
    </source>
</evidence>
<dbReference type="PANTHER" id="PTHR21240">
    <property type="entry name" value="2-AMINO-3-CARBOXYLMUCONATE-6-SEMIALDEHYDE DECARBOXYLASE"/>
    <property type="match status" value="1"/>
</dbReference>
<evidence type="ECO:0000313" key="3">
    <source>
        <dbReference type="EMBL" id="GIH02685.1"/>
    </source>
</evidence>
<dbReference type="SUPFAM" id="SSF51556">
    <property type="entry name" value="Metallo-dependent hydrolases"/>
    <property type="match status" value="1"/>
</dbReference>
<sequence length="287" mass="32035">MGQRGRIPYERYFETSVVPEPGVPLHSYAYLRRLTFEMVETSPVWDAHAHLGRDRDGRSLELDDLLRDLDEYHVDGTVVFAFDDPDQGADFQVPNERIWAAYEKAPDRLIPFMRLNPNGRWEPEYRRCLDRGHRGIKLHPRAQDFSLGSPAAREVFGRAAADGLPVLVHTGYGTGAVSTELAAIAQELPDLRLILGHSTFIDMPRAVAVLAAYPNIYFETSVVRAYDLFEVLDTISPLRVLYGSDLPYASSANSLHELAVMADIVGVEAAHFADLFGGNLLRLLGRG</sequence>
<protein>
    <recommendedName>
        <fullName evidence="2">Amidohydrolase-related domain-containing protein</fullName>
    </recommendedName>
</protein>
<dbReference type="AlphaFoldDB" id="A0A8J3Q2M5"/>
<dbReference type="GO" id="GO:0005737">
    <property type="term" value="C:cytoplasm"/>
    <property type="evidence" value="ECO:0007669"/>
    <property type="project" value="TreeGrafter"/>
</dbReference>